<sequence>MLHPTQESCRFGSFCQMIDLFVAHKQRIRNGYLWLPTEKCSSIINPDKNLEKMSTRLQLFYKEWYPESFELLIDEPPSGTELGEMLNTSDVVVYNGHGSGMQFLHGETLMQRDINCVTFLFGCDSVRLYSNGLFTEMSGSHLYYNAARCPAVVGALWVLTDMYTDIFSMLLVGNWIPSTNPQYKKQNISCIDTFALKAGQWQLNKVSATKYFIKQHRNLLKVMSDCRQFTHLPQRIRCAFVCRGLPVMNETFSK</sequence>
<protein>
    <recommendedName>
        <fullName evidence="2">separase</fullName>
        <ecNumber evidence="2">3.4.22.49</ecNumber>
    </recommendedName>
</protein>
<dbReference type="VEuPathDB" id="VectorBase:AALB20_035749"/>
<evidence type="ECO:0000256" key="1">
    <source>
        <dbReference type="ARBA" id="ARBA00000451"/>
    </source>
</evidence>
<dbReference type="PANTHER" id="PTHR12792">
    <property type="entry name" value="EXTRA SPINDLE POLES 1-RELATED"/>
    <property type="match status" value="1"/>
</dbReference>
<dbReference type="GO" id="GO:0051307">
    <property type="term" value="P:meiotic chromosome separation"/>
    <property type="evidence" value="ECO:0007669"/>
    <property type="project" value="TreeGrafter"/>
</dbReference>
<dbReference type="PROSITE" id="PS51700">
    <property type="entry name" value="SEPARIN"/>
    <property type="match status" value="1"/>
</dbReference>
<reference evidence="5" key="2">
    <citation type="submission" date="2022-08" db="UniProtKB">
        <authorList>
            <consortium name="EnsemblMetazoa"/>
        </authorList>
    </citation>
    <scope>IDENTIFICATION</scope>
    <source>
        <strain evidence="5">STECLA/ALBI9_A</strain>
    </source>
</reference>
<evidence type="ECO:0000256" key="4">
    <source>
        <dbReference type="ARBA" id="ARBA00022829"/>
    </source>
</evidence>
<dbReference type="EC" id="3.4.22.49" evidence="2"/>
<organism evidence="5 6">
    <name type="scientific">Anopheles albimanus</name>
    <name type="common">New world malaria mosquito</name>
    <dbReference type="NCBI Taxonomy" id="7167"/>
    <lineage>
        <taxon>Eukaryota</taxon>
        <taxon>Metazoa</taxon>
        <taxon>Ecdysozoa</taxon>
        <taxon>Arthropoda</taxon>
        <taxon>Hexapoda</taxon>
        <taxon>Insecta</taxon>
        <taxon>Pterygota</taxon>
        <taxon>Neoptera</taxon>
        <taxon>Endopterygota</taxon>
        <taxon>Diptera</taxon>
        <taxon>Nematocera</taxon>
        <taxon>Culicoidea</taxon>
        <taxon>Culicidae</taxon>
        <taxon>Anophelinae</taxon>
        <taxon>Anopheles</taxon>
    </lineage>
</organism>
<dbReference type="GO" id="GO:0005634">
    <property type="term" value="C:nucleus"/>
    <property type="evidence" value="ECO:0007669"/>
    <property type="project" value="InterPro"/>
</dbReference>
<dbReference type="Proteomes" id="UP000069272">
    <property type="component" value="Chromosome 2R"/>
</dbReference>
<dbReference type="GO" id="GO:0004197">
    <property type="term" value="F:cysteine-type endopeptidase activity"/>
    <property type="evidence" value="ECO:0007669"/>
    <property type="project" value="InterPro"/>
</dbReference>
<evidence type="ECO:0000256" key="2">
    <source>
        <dbReference type="ARBA" id="ARBA00012489"/>
    </source>
</evidence>
<keyword evidence="3" id="KW-0378">Hydrolase</keyword>
<accession>A0A1Y9G8B4</accession>
<reference evidence="5 6" key="1">
    <citation type="journal article" date="2017" name="G3 (Bethesda)">
        <title>The Physical Genome Mapping of Anopheles albimanus Corrected Scaffold Misassemblies and Identified Interarm Rearrangements in Genus Anopheles.</title>
        <authorList>
            <person name="Artemov G.N."/>
            <person name="Peery A.N."/>
            <person name="Jiang X."/>
            <person name="Tu Z."/>
            <person name="Stegniy V.N."/>
            <person name="Sharakhova M.V."/>
            <person name="Sharakhov I.V."/>
        </authorList>
    </citation>
    <scope>NUCLEOTIDE SEQUENCE [LARGE SCALE GENOMIC DNA]</scope>
    <source>
        <strain evidence="5 6">ALBI9_A</strain>
    </source>
</reference>
<dbReference type="InterPro" id="IPR030397">
    <property type="entry name" value="SEPARIN_core_dom"/>
</dbReference>
<dbReference type="Pfam" id="PF03568">
    <property type="entry name" value="Separin_C"/>
    <property type="match status" value="1"/>
</dbReference>
<evidence type="ECO:0000256" key="3">
    <source>
        <dbReference type="ARBA" id="ARBA00022801"/>
    </source>
</evidence>
<keyword evidence="6" id="KW-1185">Reference proteome</keyword>
<dbReference type="GO" id="GO:0006508">
    <property type="term" value="P:proteolysis"/>
    <property type="evidence" value="ECO:0007669"/>
    <property type="project" value="InterPro"/>
</dbReference>
<dbReference type="GO" id="GO:0005737">
    <property type="term" value="C:cytoplasm"/>
    <property type="evidence" value="ECO:0007669"/>
    <property type="project" value="TreeGrafter"/>
</dbReference>
<dbReference type="InterPro" id="IPR005314">
    <property type="entry name" value="Peptidase_C50"/>
</dbReference>
<evidence type="ECO:0000313" key="5">
    <source>
        <dbReference type="EnsemblMetazoa" id="AALB015948-PA"/>
    </source>
</evidence>
<dbReference type="GO" id="GO:0072686">
    <property type="term" value="C:mitotic spindle"/>
    <property type="evidence" value="ECO:0007669"/>
    <property type="project" value="TreeGrafter"/>
</dbReference>
<keyword evidence="4" id="KW-0159">Chromosome partition</keyword>
<dbReference type="AlphaFoldDB" id="A0A1Y9G8B4"/>
<proteinExistence type="predicted"/>
<dbReference type="PANTHER" id="PTHR12792:SF0">
    <property type="entry name" value="SEPARIN"/>
    <property type="match status" value="1"/>
</dbReference>
<dbReference type="VEuPathDB" id="VectorBase:AALB015948"/>
<dbReference type="STRING" id="7167.A0A1Y9G8B4"/>
<evidence type="ECO:0000313" key="6">
    <source>
        <dbReference type="Proteomes" id="UP000069272"/>
    </source>
</evidence>
<name>A0A1Y9G8B4_ANOAL</name>
<dbReference type="EnsemblMetazoa" id="AALB015948-RA">
    <property type="protein sequence ID" value="AALB015948-PA"/>
    <property type="gene ID" value="AALB015948"/>
</dbReference>
<comment type="catalytic activity">
    <reaction evidence="1">
        <text>All bonds known to be hydrolyzed by this endopeptidase have arginine in P1 and an acidic residue in P4. P6 is often occupied by an acidic residue or by a hydroxy-amino-acid residue, the phosphorylation of which enhances cleavage.</text>
        <dbReference type="EC" id="3.4.22.49"/>
    </reaction>
</comment>